<name>A0A5J6WGA6_MORMI</name>
<dbReference type="RefSeq" id="WP_019439355.1">
    <property type="nucleotide sequence ID" value="NZ_ALOE01000001.1"/>
</dbReference>
<dbReference type="AlphaFoldDB" id="A0A5J6WGA6"/>
<accession>A0A5J6WGA6</accession>
<keyword evidence="2" id="KW-1185">Reference proteome</keyword>
<dbReference type="InterPro" id="IPR009003">
    <property type="entry name" value="Peptidase_S1_PA"/>
</dbReference>
<proteinExistence type="predicted"/>
<organism evidence="1 2">
    <name type="scientific">Moritella marina ATCC 15381</name>
    <dbReference type="NCBI Taxonomy" id="1202962"/>
    <lineage>
        <taxon>Bacteria</taxon>
        <taxon>Pseudomonadati</taxon>
        <taxon>Pseudomonadota</taxon>
        <taxon>Gammaproteobacteria</taxon>
        <taxon>Alteromonadales</taxon>
        <taxon>Moritellaceae</taxon>
        <taxon>Moritella</taxon>
    </lineage>
</organism>
<protein>
    <submittedName>
        <fullName evidence="1">Uncharacterized protein</fullName>
    </submittedName>
</protein>
<dbReference type="OrthoDB" id="1354395at2"/>
<reference evidence="1 2" key="1">
    <citation type="submission" date="2019-09" db="EMBL/GenBank/DDBJ databases">
        <title>Hybrid Assembly of the complete Genome of the Deep-Sea Bacterium Moritella marina from long Nanopore and Illumina reads.</title>
        <authorList>
            <person name="Magin S."/>
            <person name="Georgoulis A."/>
            <person name="Papadimitriou K."/>
            <person name="Iliakis G."/>
            <person name="Vorgias C.E."/>
        </authorList>
    </citation>
    <scope>NUCLEOTIDE SEQUENCE [LARGE SCALE GENOMIC DNA]</scope>
    <source>
        <strain evidence="1 2">MP-1</strain>
    </source>
</reference>
<gene>
    <name evidence="1" type="ORF">FR932_03930</name>
</gene>
<evidence type="ECO:0000313" key="2">
    <source>
        <dbReference type="Proteomes" id="UP000327424"/>
    </source>
</evidence>
<evidence type="ECO:0000313" key="1">
    <source>
        <dbReference type="EMBL" id="QFI37037.1"/>
    </source>
</evidence>
<dbReference type="EMBL" id="CP044399">
    <property type="protein sequence ID" value="QFI37037.1"/>
    <property type="molecule type" value="Genomic_DNA"/>
</dbReference>
<dbReference type="SUPFAM" id="SSF50494">
    <property type="entry name" value="Trypsin-like serine proteases"/>
    <property type="match status" value="1"/>
</dbReference>
<dbReference type="KEGG" id="mmaa:FR932_03930"/>
<sequence length="374" mass="43534">MIQLKENIKNNFVYFRSQGIHIGGGFIIPFNNEYYCITAGHVIFGRDFSKEREFNIFCTKNNHLDSYELLSCIEFARKYDLTILKIKTNIDHVCDVVICDSIINSKLMSLSYVKAENLNEPVFLELISFSDKLEENKVRYNVKTHSFNNFTEDLHGPDAMEGISGSPLLLCNSDGSIVFHGVINKIPNNGVGDLVDSRALYPIKEIIEDIEVVSRDSFDSSHKLIKYNSGLLSEDKFNRWIEDWKNKPENKNFYSNLEEKLENIYGDSFYEELPKELQKIMIGDKCFKDVIERNSALFECYQDVVETAERDSMLEYVNSNREALQHYKKVYENHLEIINEDLAHFGLSRTDKRKIAQYNIATWMAVCHLRFRKV</sequence>
<dbReference type="Proteomes" id="UP000327424">
    <property type="component" value="Chromosome"/>
</dbReference>